<feature type="transmembrane region" description="Helical" evidence="2">
    <location>
        <begin position="93"/>
        <end position="112"/>
    </location>
</feature>
<feature type="transmembrane region" description="Helical" evidence="2">
    <location>
        <begin position="711"/>
        <end position="733"/>
    </location>
</feature>
<name>A0A9W6ZFM0_9STRA</name>
<evidence type="ECO:0000313" key="3">
    <source>
        <dbReference type="EMBL" id="GMH50422.1"/>
    </source>
</evidence>
<dbReference type="EMBL" id="BRXX01000628">
    <property type="protein sequence ID" value="GMH50422.1"/>
    <property type="molecule type" value="Genomic_DNA"/>
</dbReference>
<keyword evidence="4" id="KW-1185">Reference proteome</keyword>
<feature type="compositionally biased region" description="Polar residues" evidence="1">
    <location>
        <begin position="30"/>
        <end position="56"/>
    </location>
</feature>
<protein>
    <submittedName>
        <fullName evidence="3">Uncharacterized protein</fullName>
    </submittedName>
</protein>
<feature type="region of interest" description="Disordered" evidence="1">
    <location>
        <begin position="1"/>
        <end position="56"/>
    </location>
</feature>
<feature type="region of interest" description="Disordered" evidence="1">
    <location>
        <begin position="963"/>
        <end position="988"/>
    </location>
</feature>
<feature type="transmembrane region" description="Helical" evidence="2">
    <location>
        <begin position="745"/>
        <end position="763"/>
    </location>
</feature>
<feature type="transmembrane region" description="Helical" evidence="2">
    <location>
        <begin position="155"/>
        <end position="171"/>
    </location>
</feature>
<feature type="transmembrane region" description="Helical" evidence="2">
    <location>
        <begin position="896"/>
        <end position="919"/>
    </location>
</feature>
<feature type="transmembrane region" description="Helical" evidence="2">
    <location>
        <begin position="61"/>
        <end position="81"/>
    </location>
</feature>
<feature type="transmembrane region" description="Helical" evidence="2">
    <location>
        <begin position="377"/>
        <end position="395"/>
    </location>
</feature>
<feature type="transmembrane region" description="Helical" evidence="2">
    <location>
        <begin position="312"/>
        <end position="334"/>
    </location>
</feature>
<feature type="transmembrane region" description="Helical" evidence="2">
    <location>
        <begin position="231"/>
        <end position="259"/>
    </location>
</feature>
<feature type="transmembrane region" description="Helical" evidence="2">
    <location>
        <begin position="807"/>
        <end position="828"/>
    </location>
</feature>
<keyword evidence="2" id="KW-0812">Transmembrane</keyword>
<reference evidence="4" key="1">
    <citation type="journal article" date="2023" name="Commun. Biol.">
        <title>Genome analysis of Parmales, the sister group of diatoms, reveals the evolutionary specialization of diatoms from phago-mixotrophs to photoautotrophs.</title>
        <authorList>
            <person name="Ban H."/>
            <person name="Sato S."/>
            <person name="Yoshikawa S."/>
            <person name="Yamada K."/>
            <person name="Nakamura Y."/>
            <person name="Ichinomiya M."/>
            <person name="Sato N."/>
            <person name="Blanc-Mathieu R."/>
            <person name="Endo H."/>
            <person name="Kuwata A."/>
            <person name="Ogata H."/>
        </authorList>
    </citation>
    <scope>NUCLEOTIDE SEQUENCE [LARGE SCALE GENOMIC DNA]</scope>
    <source>
        <strain evidence="4">NIES 3699</strain>
    </source>
</reference>
<feature type="transmembrane region" description="Helical" evidence="2">
    <location>
        <begin position="618"/>
        <end position="640"/>
    </location>
</feature>
<feature type="transmembrane region" description="Helical" evidence="2">
    <location>
        <begin position="280"/>
        <end position="300"/>
    </location>
</feature>
<feature type="transmembrane region" description="Helical" evidence="2">
    <location>
        <begin position="407"/>
        <end position="424"/>
    </location>
</feature>
<evidence type="ECO:0000313" key="4">
    <source>
        <dbReference type="Proteomes" id="UP001165160"/>
    </source>
</evidence>
<proteinExistence type="predicted"/>
<keyword evidence="2" id="KW-0472">Membrane</keyword>
<gene>
    <name evidence="3" type="ORF">TrVE_jg298</name>
</gene>
<feature type="transmembrane region" description="Helical" evidence="2">
    <location>
        <begin position="848"/>
        <end position="867"/>
    </location>
</feature>
<dbReference type="Proteomes" id="UP001165160">
    <property type="component" value="Unassembled WGS sequence"/>
</dbReference>
<keyword evidence="2" id="KW-1133">Transmembrane helix</keyword>
<dbReference type="AlphaFoldDB" id="A0A9W6ZFM0"/>
<feature type="transmembrane region" description="Helical" evidence="2">
    <location>
        <begin position="191"/>
        <end position="211"/>
    </location>
</feature>
<feature type="transmembrane region" description="Helical" evidence="2">
    <location>
        <begin position="593"/>
        <end position="612"/>
    </location>
</feature>
<feature type="transmembrane region" description="Helical" evidence="2">
    <location>
        <begin position="925"/>
        <end position="946"/>
    </location>
</feature>
<feature type="transmembrane region" description="Helical" evidence="2">
    <location>
        <begin position="681"/>
        <end position="705"/>
    </location>
</feature>
<evidence type="ECO:0000256" key="1">
    <source>
        <dbReference type="SAM" id="MobiDB-lite"/>
    </source>
</evidence>
<sequence length="997" mass="110586">MGPGEETNESSGGGSGLQLATLTEPEPASAQASLTSPTPNPLTQASPRPPESNSSHITECATTYSVVTAAITSIYTTFHIVYAFSSNRKLVKFYGWVFLPIAAVAAAIAVNLKPRREDWKYKTFLKTQLFALSVVSEVCYNLGSKFDKDELIRSASRLTGWFVFFFFLFRVRKRLASLPDARLSDFLINNLFKQGLCVGIGQLAFLMFDSFRCDFFTRSEGLGWQVCKRTLYSQTGLGGIVALYLVIKITSGLAPSHIISKHTVNTKKFATMELNKCDRVSAFGACIAGSCSLYLLGQFGANGDFQSESEEWFVIIVMMTGGIALLLSSLEVGYEVRKDMRAEEAEMKLSRNSVVARKLEETKIAEQRSKGRLIKEASYIFVVAGVMATAVQLLIEFGLVDIEPLNAPIVAPLLLIIYLVSFFAKPARKGPKYMTFLYMHFSFYLLLEAKHTTINFRDNQPGKAILHIVRAFAWIFIFRVGLKLRASVGRLPEEQISKFIMEAIFAGAGKTLAPVLFVTFRSINCIVESIGQEFNMACDMASHCSAYISIYLTMLWCFSLAMSSVREEWFEEIALTPERIASMNLSIRQALQGFLLVIVACCGIFLFAYMNAEHMHWAVIRGVGLTGVAAAAVALMLEAFSISKAQKIKREKSVRQQRTITTVAFVEGAPKEMNAIEECSWMYIFGSALQTKAYVALIIMFAVTLDNRYRMLASMFLPLVVASFIMTFFMKPLNTENWYKRFQQAHFFFFAILTETLTATGQFRKGEVLYASVSASRIFLVWTPLWILGHKLLNFIRKLDKLSLSSFLSNTVIIKCSALLAPMMFFSFETLQCVVEEGIHSMQCRNTAVAAVCLSSYLVCAITYTIVSKAVPQAVQKRLATSWSSMATLDLKKRKIFQAALLSFSEMCSLLLFSVIGVVTEPSSSIFLTGAAGGFAAVIALVLEIYHTIREYERYVGGGSHLGKGEGKDEEGSQEIDESDRVSGSDFSDGVLVGALI</sequence>
<organism evidence="3 4">
    <name type="scientific">Triparma verrucosa</name>
    <dbReference type="NCBI Taxonomy" id="1606542"/>
    <lineage>
        <taxon>Eukaryota</taxon>
        <taxon>Sar</taxon>
        <taxon>Stramenopiles</taxon>
        <taxon>Ochrophyta</taxon>
        <taxon>Bolidophyceae</taxon>
        <taxon>Parmales</taxon>
        <taxon>Triparmaceae</taxon>
        <taxon>Triparma</taxon>
    </lineage>
</organism>
<comment type="caution">
    <text evidence="3">The sequence shown here is derived from an EMBL/GenBank/DDBJ whole genome shotgun (WGS) entry which is preliminary data.</text>
</comment>
<evidence type="ECO:0000256" key="2">
    <source>
        <dbReference type="SAM" id="Phobius"/>
    </source>
</evidence>
<accession>A0A9W6ZFM0</accession>